<gene>
    <name evidence="2" type="ORF">CRYO30217_02987</name>
</gene>
<name>A0A916JQD0_9FLAO</name>
<dbReference type="EMBL" id="OU015584">
    <property type="protein sequence ID" value="CAG5086040.1"/>
    <property type="molecule type" value="Genomic_DNA"/>
</dbReference>
<evidence type="ECO:0000256" key="1">
    <source>
        <dbReference type="SAM" id="Phobius"/>
    </source>
</evidence>
<dbReference type="Proteomes" id="UP000683507">
    <property type="component" value="Chromosome"/>
</dbReference>
<keyword evidence="1" id="KW-0812">Transmembrane</keyword>
<organism evidence="2 3">
    <name type="scientific">Parvicella tangerina</name>
    <dbReference type="NCBI Taxonomy" id="2829795"/>
    <lineage>
        <taxon>Bacteria</taxon>
        <taxon>Pseudomonadati</taxon>
        <taxon>Bacteroidota</taxon>
        <taxon>Flavobacteriia</taxon>
        <taxon>Flavobacteriales</taxon>
        <taxon>Parvicellaceae</taxon>
        <taxon>Parvicella</taxon>
    </lineage>
</organism>
<sequence>MAFMHHIENDTVAATIGGTILSIIPHLATSDITRTVVLGALGAVVSFVFTQFSKWIWKRIKAKFQMSSNEEQEH</sequence>
<protein>
    <submittedName>
        <fullName evidence="2">Uncharacterized protein</fullName>
    </submittedName>
</protein>
<reference evidence="2" key="1">
    <citation type="submission" date="2021-04" db="EMBL/GenBank/DDBJ databases">
        <authorList>
            <person name="Rodrigo-Torres L."/>
            <person name="Arahal R. D."/>
            <person name="Lucena T."/>
        </authorList>
    </citation>
    <scope>NUCLEOTIDE SEQUENCE</scope>
    <source>
        <strain evidence="2">AS29M-1</strain>
    </source>
</reference>
<keyword evidence="1" id="KW-0472">Membrane</keyword>
<keyword evidence="3" id="KW-1185">Reference proteome</keyword>
<dbReference type="AlphaFoldDB" id="A0A916JQD0"/>
<evidence type="ECO:0000313" key="2">
    <source>
        <dbReference type="EMBL" id="CAG5086040.1"/>
    </source>
</evidence>
<proteinExistence type="predicted"/>
<feature type="transmembrane region" description="Helical" evidence="1">
    <location>
        <begin position="12"/>
        <end position="29"/>
    </location>
</feature>
<dbReference type="KEGG" id="ptan:CRYO30217_02987"/>
<evidence type="ECO:0000313" key="3">
    <source>
        <dbReference type="Proteomes" id="UP000683507"/>
    </source>
</evidence>
<accession>A0A916JQD0</accession>
<feature type="transmembrane region" description="Helical" evidence="1">
    <location>
        <begin position="35"/>
        <end position="57"/>
    </location>
</feature>
<keyword evidence="1" id="KW-1133">Transmembrane helix</keyword>